<evidence type="ECO:0000313" key="2">
    <source>
        <dbReference type="EMBL" id="CAH0369948.1"/>
    </source>
</evidence>
<dbReference type="Pfam" id="PF00173">
    <property type="entry name" value="Cyt-b5"/>
    <property type="match status" value="1"/>
</dbReference>
<organism evidence="2 3">
    <name type="scientific">Pelagomonas calceolata</name>
    <dbReference type="NCBI Taxonomy" id="35677"/>
    <lineage>
        <taxon>Eukaryota</taxon>
        <taxon>Sar</taxon>
        <taxon>Stramenopiles</taxon>
        <taxon>Ochrophyta</taxon>
        <taxon>Pelagophyceae</taxon>
        <taxon>Pelagomonadales</taxon>
        <taxon>Pelagomonadaceae</taxon>
        <taxon>Pelagomonas</taxon>
    </lineage>
</organism>
<comment type="caution">
    <text evidence="2">The sequence shown here is derived from an EMBL/GenBank/DDBJ whole genome shotgun (WGS) entry which is preliminary data.</text>
</comment>
<dbReference type="InterPro" id="IPR001199">
    <property type="entry name" value="Cyt_B5-like_heme/steroid-bd"/>
</dbReference>
<dbReference type="SUPFAM" id="SSF55856">
    <property type="entry name" value="Cytochrome b5-like heme/steroid binding domain"/>
    <property type="match status" value="1"/>
</dbReference>
<feature type="domain" description="Cytochrome b5 heme-binding" evidence="1">
    <location>
        <begin position="171"/>
        <end position="233"/>
    </location>
</feature>
<evidence type="ECO:0000259" key="1">
    <source>
        <dbReference type="PROSITE" id="PS50255"/>
    </source>
</evidence>
<dbReference type="PROSITE" id="PS50255">
    <property type="entry name" value="CYTOCHROME_B5_2"/>
    <property type="match status" value="1"/>
</dbReference>
<gene>
    <name evidence="2" type="ORF">PECAL_2P30950</name>
</gene>
<proteinExistence type="predicted"/>
<sequence>MLGLDLLITTACFALVALSLYPRSVKAQVWARTLTFLGRPFASLVILIGGLSPSASDDEVAAAAAAIATTARGEKSSLSLSLLESAPEDVLSTILQYATAADLLATGAAAPSFVKACLCDAAPWTALRRRLPLGRASAKPPRSNERQRFFEAALSAGAAFAATDDRVCIGLGGRAIDATSWLSQHPGGAAVLEHYRGRNATAALIAFPHSASARRHMRHLVVYAPDAIVGRPGAPYLAVARLRGKRSAAARRRTAARLEKLRLMQLGVFCFPRRRSAAPASF</sequence>
<name>A0A8J2SGV4_9STRA</name>
<accession>A0A8J2SGV4</accession>
<reference evidence="2" key="1">
    <citation type="submission" date="2021-11" db="EMBL/GenBank/DDBJ databases">
        <authorList>
            <consortium name="Genoscope - CEA"/>
            <person name="William W."/>
        </authorList>
    </citation>
    <scope>NUCLEOTIDE SEQUENCE</scope>
</reference>
<dbReference type="EMBL" id="CAKKNE010000002">
    <property type="protein sequence ID" value="CAH0369948.1"/>
    <property type="molecule type" value="Genomic_DNA"/>
</dbReference>
<dbReference type="Proteomes" id="UP000789595">
    <property type="component" value="Unassembled WGS sequence"/>
</dbReference>
<dbReference type="OrthoDB" id="260519at2759"/>
<keyword evidence="3" id="KW-1185">Reference proteome</keyword>
<protein>
    <recommendedName>
        <fullName evidence="1">Cytochrome b5 heme-binding domain-containing protein</fullName>
    </recommendedName>
</protein>
<dbReference type="AlphaFoldDB" id="A0A8J2SGV4"/>
<dbReference type="Gene3D" id="3.10.120.10">
    <property type="entry name" value="Cytochrome b5-like heme/steroid binding domain"/>
    <property type="match status" value="1"/>
</dbReference>
<dbReference type="InterPro" id="IPR036400">
    <property type="entry name" value="Cyt_B5-like_heme/steroid_sf"/>
</dbReference>
<evidence type="ECO:0000313" key="3">
    <source>
        <dbReference type="Proteomes" id="UP000789595"/>
    </source>
</evidence>